<keyword evidence="4" id="KW-1185">Reference proteome</keyword>
<dbReference type="PANTHER" id="PTHR31302:SF22">
    <property type="entry name" value="PHOSPHOESTERASE"/>
    <property type="match status" value="1"/>
</dbReference>
<gene>
    <name evidence="3" type="ORF">KIH39_01635</name>
</gene>
<dbReference type="PANTHER" id="PTHR31302">
    <property type="entry name" value="TRANSMEMBRANE PROTEIN WITH METALLOPHOSPHOESTERASE DOMAIN-RELATED"/>
    <property type="match status" value="1"/>
</dbReference>
<organism evidence="3 4">
    <name type="scientific">Telmatocola sphagniphila</name>
    <dbReference type="NCBI Taxonomy" id="1123043"/>
    <lineage>
        <taxon>Bacteria</taxon>
        <taxon>Pseudomonadati</taxon>
        <taxon>Planctomycetota</taxon>
        <taxon>Planctomycetia</taxon>
        <taxon>Gemmatales</taxon>
        <taxon>Gemmataceae</taxon>
    </lineage>
</organism>
<dbReference type="AlphaFoldDB" id="A0A8E6ETN5"/>
<evidence type="ECO:0000259" key="2">
    <source>
        <dbReference type="Pfam" id="PF00149"/>
    </source>
</evidence>
<dbReference type="RefSeq" id="WP_213497536.1">
    <property type="nucleotide sequence ID" value="NZ_CP074694.1"/>
</dbReference>
<name>A0A8E6ETN5_9BACT</name>
<dbReference type="GO" id="GO:0016787">
    <property type="term" value="F:hydrolase activity"/>
    <property type="evidence" value="ECO:0007669"/>
    <property type="project" value="InterPro"/>
</dbReference>
<dbReference type="Gene3D" id="3.60.21.10">
    <property type="match status" value="1"/>
</dbReference>
<accession>A0A8E6ETN5</accession>
<dbReference type="InterPro" id="IPR029052">
    <property type="entry name" value="Metallo-depent_PP-like"/>
</dbReference>
<reference evidence="3" key="1">
    <citation type="submission" date="2021-05" db="EMBL/GenBank/DDBJ databases">
        <title>Complete genome sequence of the cellulolytic planctomycete Telmatocola sphagniphila SP2T and characterization of the first cellulase from planctomycetes.</title>
        <authorList>
            <person name="Rakitin A.L."/>
            <person name="Beletsky A.V."/>
            <person name="Naumoff D.G."/>
            <person name="Kulichevskaya I.S."/>
            <person name="Mardanov A.V."/>
            <person name="Ravin N.V."/>
            <person name="Dedysh S.N."/>
        </authorList>
    </citation>
    <scope>NUCLEOTIDE SEQUENCE</scope>
    <source>
        <strain evidence="3">SP2T</strain>
    </source>
</reference>
<proteinExistence type="predicted"/>
<evidence type="ECO:0000256" key="1">
    <source>
        <dbReference type="SAM" id="MobiDB-lite"/>
    </source>
</evidence>
<feature type="domain" description="Calcineurin-like phosphoesterase" evidence="2">
    <location>
        <begin position="2"/>
        <end position="249"/>
    </location>
</feature>
<feature type="region of interest" description="Disordered" evidence="1">
    <location>
        <begin position="290"/>
        <end position="312"/>
    </location>
</feature>
<dbReference type="InterPro" id="IPR051158">
    <property type="entry name" value="Metallophosphoesterase_sf"/>
</dbReference>
<dbReference type="EMBL" id="CP074694">
    <property type="protein sequence ID" value="QVL32644.1"/>
    <property type="molecule type" value="Genomic_DNA"/>
</dbReference>
<dbReference type="Pfam" id="PF00149">
    <property type="entry name" value="Metallophos"/>
    <property type="match status" value="1"/>
</dbReference>
<evidence type="ECO:0000313" key="4">
    <source>
        <dbReference type="Proteomes" id="UP000676194"/>
    </source>
</evidence>
<dbReference type="SUPFAM" id="SSF56300">
    <property type="entry name" value="Metallo-dependent phosphatases"/>
    <property type="match status" value="1"/>
</dbReference>
<protein>
    <submittedName>
        <fullName evidence="3">Metallophosphoesterase</fullName>
    </submittedName>
</protein>
<sequence length="312" mass="35878">MIKIAVTADLHFGTRHTSGYQATLDLYSDLADNTPDILILAGDIGAGEEFERCLSLFQALECQKLVVPGNHDIWVRQGDERGDSFQVYDRYIPELCDRYGFHYLDHAPYLFSHEGLAIIGSMNWYDGSWGAEQLRLRVPDWQERLSSKRFSRGMHNDANFIRWDFTDQTFCEWIVRRFEGQLNRALDAGYQSLVVTHHPPLQELMYPTAEPRTLDELLWPAFSGNLQLEELSKKNLSSIPFVFCGHTHYARKCQLESLQGINVGGDYHFKRLVRLNWPTGELSEQTFGDAALNKKRPGRSHSPKSQVPLENR</sequence>
<dbReference type="KEGG" id="tsph:KIH39_01635"/>
<feature type="compositionally biased region" description="Basic residues" evidence="1">
    <location>
        <begin position="293"/>
        <end position="302"/>
    </location>
</feature>
<evidence type="ECO:0000313" key="3">
    <source>
        <dbReference type="EMBL" id="QVL32644.1"/>
    </source>
</evidence>
<dbReference type="Proteomes" id="UP000676194">
    <property type="component" value="Chromosome"/>
</dbReference>
<dbReference type="InterPro" id="IPR004843">
    <property type="entry name" value="Calcineurin-like_PHP"/>
</dbReference>